<name>A0A5J4R524_9ZZZZ</name>
<dbReference type="EMBL" id="SNRY01001850">
    <property type="protein sequence ID" value="KAA6328260.1"/>
    <property type="molecule type" value="Genomic_DNA"/>
</dbReference>
<organism evidence="1">
    <name type="scientific">termite gut metagenome</name>
    <dbReference type="NCBI Taxonomy" id="433724"/>
    <lineage>
        <taxon>unclassified sequences</taxon>
        <taxon>metagenomes</taxon>
        <taxon>organismal metagenomes</taxon>
    </lineage>
</organism>
<reference evidence="1" key="1">
    <citation type="submission" date="2019-03" db="EMBL/GenBank/DDBJ databases">
        <title>Single cell metagenomics reveals metabolic interactions within the superorganism composed of flagellate Streblomastix strix and complex community of Bacteroidetes bacteria on its surface.</title>
        <authorList>
            <person name="Treitli S.C."/>
            <person name="Kolisko M."/>
            <person name="Husnik F."/>
            <person name="Keeling P."/>
            <person name="Hampl V."/>
        </authorList>
    </citation>
    <scope>NUCLEOTIDE SEQUENCE</scope>
    <source>
        <strain evidence="1">STM</strain>
    </source>
</reference>
<evidence type="ECO:0000313" key="1">
    <source>
        <dbReference type="EMBL" id="KAA6328260.1"/>
    </source>
</evidence>
<protein>
    <submittedName>
        <fullName evidence="1">Uncharacterized protein</fullName>
    </submittedName>
</protein>
<dbReference type="EMBL" id="SNRY01000951">
    <property type="protein sequence ID" value="KAA6334874.1"/>
    <property type="molecule type" value="Genomic_DNA"/>
</dbReference>
<sequence length="148" mass="17093">MKLNRESQSLIEATIKESVNKYIGGFERMEITDIHIQATQSSGELLIFDDDDRELGHTVINDWTTYNGDTFYESIERVLRSILVKMKEAGSFENLTIFTPYSFVLVDEYKETVAELLLIDDDIMLVSEELLKGVDKELDDFLRELLKS</sequence>
<comment type="caution">
    <text evidence="1">The sequence shown here is derived from an EMBL/GenBank/DDBJ whole genome shotgun (WGS) entry which is preliminary data.</text>
</comment>
<gene>
    <name evidence="2" type="ORF">EZS27_016850</name>
    <name evidence="1" type="ORF">EZS27_022826</name>
</gene>
<proteinExistence type="predicted"/>
<dbReference type="AlphaFoldDB" id="A0A5J4R524"/>
<evidence type="ECO:0000313" key="2">
    <source>
        <dbReference type="EMBL" id="KAA6334874.1"/>
    </source>
</evidence>
<accession>A0A5J4R524</accession>